<dbReference type="AlphaFoldDB" id="A0A401GTI7"/>
<organism evidence="1 2">
    <name type="scientific">Sparassis crispa</name>
    <dbReference type="NCBI Taxonomy" id="139825"/>
    <lineage>
        <taxon>Eukaryota</taxon>
        <taxon>Fungi</taxon>
        <taxon>Dikarya</taxon>
        <taxon>Basidiomycota</taxon>
        <taxon>Agaricomycotina</taxon>
        <taxon>Agaricomycetes</taxon>
        <taxon>Polyporales</taxon>
        <taxon>Sparassidaceae</taxon>
        <taxon>Sparassis</taxon>
    </lineage>
</organism>
<accession>A0A401GTI7</accession>
<sequence>MILVILLDKTFMIACETFHVSRLPHLRMLCWYTQKAHAPSSGQHHCIVQRLISHVLTDNIFSDAKLVPSLEILLTNICLFSWFHVGFAKSNVILRNRPKTSQGI</sequence>
<name>A0A401GTI7_9APHY</name>
<keyword evidence="2" id="KW-1185">Reference proteome</keyword>
<evidence type="ECO:0000313" key="2">
    <source>
        <dbReference type="Proteomes" id="UP000287166"/>
    </source>
</evidence>
<gene>
    <name evidence="1" type="ORF">SCP_0800440</name>
</gene>
<protein>
    <submittedName>
        <fullName evidence="1">Uncharacterized protein</fullName>
    </submittedName>
</protein>
<comment type="caution">
    <text evidence="1">The sequence shown here is derived from an EMBL/GenBank/DDBJ whole genome shotgun (WGS) entry which is preliminary data.</text>
</comment>
<proteinExistence type="predicted"/>
<dbReference type="EMBL" id="BFAD01000008">
    <property type="protein sequence ID" value="GBE85527.1"/>
    <property type="molecule type" value="Genomic_DNA"/>
</dbReference>
<dbReference type="InParanoid" id="A0A401GTI7"/>
<dbReference type="RefSeq" id="XP_027616440.1">
    <property type="nucleotide sequence ID" value="XM_027760639.1"/>
</dbReference>
<dbReference type="Proteomes" id="UP000287166">
    <property type="component" value="Unassembled WGS sequence"/>
</dbReference>
<dbReference type="GeneID" id="38782444"/>
<evidence type="ECO:0000313" key="1">
    <source>
        <dbReference type="EMBL" id="GBE85527.1"/>
    </source>
</evidence>
<reference evidence="1 2" key="1">
    <citation type="journal article" date="2018" name="Sci. Rep.">
        <title>Genome sequence of the cauliflower mushroom Sparassis crispa (Hanabiratake) and its association with beneficial usage.</title>
        <authorList>
            <person name="Kiyama R."/>
            <person name="Furutani Y."/>
            <person name="Kawaguchi K."/>
            <person name="Nakanishi T."/>
        </authorList>
    </citation>
    <scope>NUCLEOTIDE SEQUENCE [LARGE SCALE GENOMIC DNA]</scope>
</reference>